<feature type="transmembrane region" description="Helical" evidence="1">
    <location>
        <begin position="314"/>
        <end position="335"/>
    </location>
</feature>
<dbReference type="Proteomes" id="UP000708208">
    <property type="component" value="Unassembled WGS sequence"/>
</dbReference>
<evidence type="ECO:0000313" key="3">
    <source>
        <dbReference type="Proteomes" id="UP000708208"/>
    </source>
</evidence>
<gene>
    <name evidence="2" type="ORF">AFUS01_LOCUS13858</name>
</gene>
<feature type="transmembrane region" description="Helical" evidence="1">
    <location>
        <begin position="393"/>
        <end position="414"/>
    </location>
</feature>
<comment type="caution">
    <text evidence="2">The sequence shown here is derived from an EMBL/GenBank/DDBJ whole genome shotgun (WGS) entry which is preliminary data.</text>
</comment>
<dbReference type="AlphaFoldDB" id="A0A8J2P588"/>
<reference evidence="2" key="1">
    <citation type="submission" date="2021-06" db="EMBL/GenBank/DDBJ databases">
        <authorList>
            <person name="Hodson N. C."/>
            <person name="Mongue J. A."/>
            <person name="Jaron S. K."/>
        </authorList>
    </citation>
    <scope>NUCLEOTIDE SEQUENCE</scope>
</reference>
<sequence length="415" mass="48124">MISDPDEIVFVSISGERYNLQLRNEPESMEKLGKLTKRIFQIVFKLNSFFHLLPIYKSEKGYEVYDKPRQDALVLLMMSFMCLNCIIQISGTKVLYLHLTTISLQTLMHFMGSLMTGLGTCLVVSIYYKKHEAALLLNLTAKYVEMFEKADSEDLKKYLWYHHLISIGAFLSAVTVCGSVVTVQIIIAYFFIDESMFVYIYLPERVKIYFGNPAVWICFVSEAFKLYFSMLLTFTSGAYLVMGTMSMKIWLIQCLKSHTFEYSMKMYGLISYYNNIFNSVFRHIFHPIFVLFNLLNTTFFAYCTLRAYSLTPLLIYLLMPLGFVFQFCLCLFSYLELSYIPILSKKLVQKCRRQLVWEVTHGSGKTSLRYRSELRMILKNTRIFGVLVGDAGYITPMTPIAIFNSVITLLLIILT</sequence>
<protein>
    <recommendedName>
        <fullName evidence="4">Odorant receptor</fullName>
    </recommendedName>
</protein>
<accession>A0A8J2P588</accession>
<evidence type="ECO:0000256" key="1">
    <source>
        <dbReference type="SAM" id="Phobius"/>
    </source>
</evidence>
<evidence type="ECO:0000313" key="2">
    <source>
        <dbReference type="EMBL" id="CAG7724865.1"/>
    </source>
</evidence>
<keyword evidence="1" id="KW-0812">Transmembrane</keyword>
<name>A0A8J2P588_9HEXA</name>
<feature type="transmembrane region" description="Helical" evidence="1">
    <location>
        <begin position="76"/>
        <end position="96"/>
    </location>
</feature>
<dbReference type="EMBL" id="CAJVCH010114614">
    <property type="protein sequence ID" value="CAG7724865.1"/>
    <property type="molecule type" value="Genomic_DNA"/>
</dbReference>
<feature type="transmembrane region" description="Helical" evidence="1">
    <location>
        <begin position="284"/>
        <end position="302"/>
    </location>
</feature>
<keyword evidence="1" id="KW-1133">Transmembrane helix</keyword>
<feature type="transmembrane region" description="Helical" evidence="1">
    <location>
        <begin position="213"/>
        <end position="241"/>
    </location>
</feature>
<evidence type="ECO:0008006" key="4">
    <source>
        <dbReference type="Google" id="ProtNLM"/>
    </source>
</evidence>
<proteinExistence type="predicted"/>
<feature type="transmembrane region" description="Helical" evidence="1">
    <location>
        <begin position="108"/>
        <end position="128"/>
    </location>
</feature>
<organism evidence="2 3">
    <name type="scientific">Allacma fusca</name>
    <dbReference type="NCBI Taxonomy" id="39272"/>
    <lineage>
        <taxon>Eukaryota</taxon>
        <taxon>Metazoa</taxon>
        <taxon>Ecdysozoa</taxon>
        <taxon>Arthropoda</taxon>
        <taxon>Hexapoda</taxon>
        <taxon>Collembola</taxon>
        <taxon>Symphypleona</taxon>
        <taxon>Sminthuridae</taxon>
        <taxon>Allacma</taxon>
    </lineage>
</organism>
<keyword evidence="3" id="KW-1185">Reference proteome</keyword>
<keyword evidence="1" id="KW-0472">Membrane</keyword>
<feature type="transmembrane region" description="Helical" evidence="1">
    <location>
        <begin position="164"/>
        <end position="192"/>
    </location>
</feature>